<dbReference type="WBParaSite" id="ACAC_0001306101-mRNA-1">
    <property type="protein sequence ID" value="ACAC_0001306101-mRNA-1"/>
    <property type="gene ID" value="ACAC_0001306101"/>
</dbReference>
<evidence type="ECO:0000259" key="1">
    <source>
        <dbReference type="PROSITE" id="PS50878"/>
    </source>
</evidence>
<organism evidence="2 3">
    <name type="scientific">Angiostrongylus cantonensis</name>
    <name type="common">Rat lungworm</name>
    <dbReference type="NCBI Taxonomy" id="6313"/>
    <lineage>
        <taxon>Eukaryota</taxon>
        <taxon>Metazoa</taxon>
        <taxon>Ecdysozoa</taxon>
        <taxon>Nematoda</taxon>
        <taxon>Chromadorea</taxon>
        <taxon>Rhabditida</taxon>
        <taxon>Rhabditina</taxon>
        <taxon>Rhabditomorpha</taxon>
        <taxon>Strongyloidea</taxon>
        <taxon>Metastrongylidae</taxon>
        <taxon>Angiostrongylus</taxon>
    </lineage>
</organism>
<dbReference type="AlphaFoldDB" id="A0A0K0DMW1"/>
<feature type="domain" description="Reverse transcriptase" evidence="1">
    <location>
        <begin position="1"/>
        <end position="67"/>
    </location>
</feature>
<dbReference type="InterPro" id="IPR000477">
    <property type="entry name" value="RT_dom"/>
</dbReference>
<dbReference type="Pfam" id="PF00078">
    <property type="entry name" value="RVT_1"/>
    <property type="match status" value="1"/>
</dbReference>
<reference evidence="2" key="1">
    <citation type="submission" date="2012-09" db="EMBL/GenBank/DDBJ databases">
        <authorList>
            <person name="Martin A.A."/>
        </authorList>
    </citation>
    <scope>NUCLEOTIDE SEQUENCE</scope>
</reference>
<evidence type="ECO:0000313" key="2">
    <source>
        <dbReference type="Proteomes" id="UP000035642"/>
    </source>
</evidence>
<sequence>MGVKIDGRQLHHLRFADDIVLLTPNISQVERVLADFDKAFGKIGLRLNLTKMMFVKNELVSYALYVNGDSPLTDRMSPNVPVISI</sequence>
<reference evidence="3" key="2">
    <citation type="submission" date="2017-02" db="UniProtKB">
        <authorList>
            <consortium name="WormBaseParasite"/>
        </authorList>
    </citation>
    <scope>IDENTIFICATION</scope>
</reference>
<evidence type="ECO:0000313" key="3">
    <source>
        <dbReference type="WBParaSite" id="ACAC_0001306101-mRNA-1"/>
    </source>
</evidence>
<dbReference type="PROSITE" id="PS50878">
    <property type="entry name" value="RT_POL"/>
    <property type="match status" value="1"/>
</dbReference>
<name>A0A0K0DMW1_ANGCA</name>
<protein>
    <submittedName>
        <fullName evidence="3">Reverse transcriptase domain-containing protein</fullName>
    </submittedName>
</protein>
<dbReference type="Proteomes" id="UP000035642">
    <property type="component" value="Unassembled WGS sequence"/>
</dbReference>
<keyword evidence="2" id="KW-1185">Reference proteome</keyword>
<accession>A0A0K0DMW1</accession>
<proteinExistence type="predicted"/>